<feature type="transmembrane region" description="Helical" evidence="1">
    <location>
        <begin position="327"/>
        <end position="348"/>
    </location>
</feature>
<organism evidence="4 5">
    <name type="scientific">Sphingobium psychrophilum</name>
    <dbReference type="NCBI Taxonomy" id="2728834"/>
    <lineage>
        <taxon>Bacteria</taxon>
        <taxon>Pseudomonadati</taxon>
        <taxon>Pseudomonadota</taxon>
        <taxon>Alphaproteobacteria</taxon>
        <taxon>Sphingomonadales</taxon>
        <taxon>Sphingomonadaceae</taxon>
        <taxon>Sphingobium</taxon>
    </lineage>
</organism>
<sequence>MSTTHMPAARRKDIEGLRAIGMALVVICHIWVGKVSGGVDVFFVISAYLMTGSLLKQLEKTGTVDLLGFWGRILVRICPTAFLILFLTLMAGLYFQPISLWRAFATHGWMALLQLENLQLLRESTDYLARGQPASPFQQYWALSTQMQFYGFLPIWLLLVSQIARTTRNRGDDRRILTIACALIGLASFVFALWILALNPAPHYFNPAARLWEFMAGALCACVAPMVNLCARAASLARTMGLLLILACVWVVPADAAYPGIAALVPVSGAMLILLSGRQAVDGSLARRVLEAPLLQRLASLSFAFYLAHWPILIFYQEAAGTTKLDLIQGCLVIALALLLAAALHFLIEKPTKGLMSHGGGYSRGDWRRRSAPFAAGAMLAVPSAAFLLAWQQYYGGIARDYAHSYTVRPIAGPIQTLDTVLPPDIDRQLIAAKGMLPRLYTNGCDTGPHSAKVQLCTTGNLDSNAFTILLIGGSHSTQWFPALEQIAKDRNWRLLSITKSACPIDGIYIGPRTAGKQVEACREWARDAVAKAIALKPDLVVTTATRPGPGNFGEVIPDGYVDAWRRIMANNIDILAIRDNPRTETYSVPECVDRNRANFRACDMRRDRHISSPSRLLPVRDMPHLALWDIADLLCSIATCPVMHDGVLVYNDNSHLSVPFVMALRTSLEREIQERPTFIEYVGRSSVSAD</sequence>
<keyword evidence="5" id="KW-1185">Reference proteome</keyword>
<dbReference type="GO" id="GO:0016747">
    <property type="term" value="F:acyltransferase activity, transferring groups other than amino-acyl groups"/>
    <property type="evidence" value="ECO:0007669"/>
    <property type="project" value="InterPro"/>
</dbReference>
<gene>
    <name evidence="4" type="ORF">HHL08_22450</name>
</gene>
<feature type="domain" description="SGNH" evidence="3">
    <location>
        <begin position="445"/>
        <end position="666"/>
    </location>
</feature>
<feature type="transmembrane region" description="Helical" evidence="1">
    <location>
        <begin position="258"/>
        <end position="277"/>
    </location>
</feature>
<dbReference type="GO" id="GO:0009103">
    <property type="term" value="P:lipopolysaccharide biosynthetic process"/>
    <property type="evidence" value="ECO:0007669"/>
    <property type="project" value="TreeGrafter"/>
</dbReference>
<keyword evidence="1" id="KW-0472">Membrane</keyword>
<dbReference type="PANTHER" id="PTHR23028">
    <property type="entry name" value="ACETYLTRANSFERASE"/>
    <property type="match status" value="1"/>
</dbReference>
<evidence type="ECO:0000256" key="1">
    <source>
        <dbReference type="SAM" id="Phobius"/>
    </source>
</evidence>
<comment type="caution">
    <text evidence="4">The sequence shown here is derived from an EMBL/GenBank/DDBJ whole genome shotgun (WGS) entry which is preliminary data.</text>
</comment>
<feature type="transmembrane region" description="Helical" evidence="1">
    <location>
        <begin position="236"/>
        <end position="252"/>
    </location>
</feature>
<reference evidence="4 5" key="1">
    <citation type="submission" date="2020-04" db="EMBL/GenBank/DDBJ databases">
        <title>Sphingobium sp. AR-3-1 isolated from Arctic soil.</title>
        <authorList>
            <person name="Dahal R.H."/>
            <person name="Chaudhary D.K."/>
        </authorList>
    </citation>
    <scope>NUCLEOTIDE SEQUENCE [LARGE SCALE GENOMIC DNA]</scope>
    <source>
        <strain evidence="4 5">AR-3-1</strain>
    </source>
</reference>
<dbReference type="RefSeq" id="WP_169575190.1">
    <property type="nucleotide sequence ID" value="NZ_JABBFV010000028.1"/>
</dbReference>
<feature type="transmembrane region" description="Helical" evidence="1">
    <location>
        <begin position="372"/>
        <end position="391"/>
    </location>
</feature>
<accession>A0A7X9WZM1</accession>
<dbReference type="InterPro" id="IPR002656">
    <property type="entry name" value="Acyl_transf_3_dom"/>
</dbReference>
<evidence type="ECO:0000259" key="2">
    <source>
        <dbReference type="Pfam" id="PF01757"/>
    </source>
</evidence>
<evidence type="ECO:0000259" key="3">
    <source>
        <dbReference type="Pfam" id="PF19040"/>
    </source>
</evidence>
<feature type="transmembrane region" description="Helical" evidence="1">
    <location>
        <begin position="67"/>
        <end position="95"/>
    </location>
</feature>
<protein>
    <submittedName>
        <fullName evidence="4">Acyltransferase</fullName>
    </submittedName>
</protein>
<dbReference type="Pfam" id="PF01757">
    <property type="entry name" value="Acyl_transf_3"/>
    <property type="match status" value="1"/>
</dbReference>
<dbReference type="InterPro" id="IPR043968">
    <property type="entry name" value="SGNH"/>
</dbReference>
<keyword evidence="1" id="KW-0812">Transmembrane</keyword>
<keyword evidence="4" id="KW-0012">Acyltransferase</keyword>
<dbReference type="AlphaFoldDB" id="A0A7X9WZM1"/>
<keyword evidence="1" id="KW-1133">Transmembrane helix</keyword>
<feature type="transmembrane region" description="Helical" evidence="1">
    <location>
        <begin position="298"/>
        <end position="315"/>
    </location>
</feature>
<dbReference type="Proteomes" id="UP000519023">
    <property type="component" value="Unassembled WGS sequence"/>
</dbReference>
<dbReference type="InterPro" id="IPR050879">
    <property type="entry name" value="Acyltransferase_3"/>
</dbReference>
<dbReference type="PANTHER" id="PTHR23028:SF53">
    <property type="entry name" value="ACYL_TRANSF_3 DOMAIN-CONTAINING PROTEIN"/>
    <property type="match status" value="1"/>
</dbReference>
<feature type="transmembrane region" description="Helical" evidence="1">
    <location>
        <begin position="176"/>
        <end position="197"/>
    </location>
</feature>
<dbReference type="GO" id="GO:0016020">
    <property type="term" value="C:membrane"/>
    <property type="evidence" value="ECO:0007669"/>
    <property type="project" value="TreeGrafter"/>
</dbReference>
<proteinExistence type="predicted"/>
<evidence type="ECO:0000313" key="5">
    <source>
        <dbReference type="Proteomes" id="UP000519023"/>
    </source>
</evidence>
<feature type="transmembrane region" description="Helical" evidence="1">
    <location>
        <begin position="209"/>
        <end position="229"/>
    </location>
</feature>
<dbReference type="Pfam" id="PF19040">
    <property type="entry name" value="SGNH"/>
    <property type="match status" value="1"/>
</dbReference>
<feature type="domain" description="Acyltransferase 3" evidence="2">
    <location>
        <begin position="12"/>
        <end position="344"/>
    </location>
</feature>
<keyword evidence="4" id="KW-0808">Transferase</keyword>
<name>A0A7X9WZM1_9SPHN</name>
<evidence type="ECO:0000313" key="4">
    <source>
        <dbReference type="EMBL" id="NML12858.1"/>
    </source>
</evidence>
<dbReference type="EMBL" id="JABBFV010000028">
    <property type="protein sequence ID" value="NML12858.1"/>
    <property type="molecule type" value="Genomic_DNA"/>
</dbReference>
<feature type="transmembrane region" description="Helical" evidence="1">
    <location>
        <begin position="16"/>
        <end position="32"/>
    </location>
</feature>